<evidence type="ECO:0000313" key="5">
    <source>
        <dbReference type="Proteomes" id="UP000001744"/>
    </source>
</evidence>
<feature type="compositionally biased region" description="Polar residues" evidence="1">
    <location>
        <begin position="359"/>
        <end position="369"/>
    </location>
</feature>
<dbReference type="RefSeq" id="XP_002172152.1">
    <property type="nucleotide sequence ID" value="XM_002172116.2"/>
</dbReference>
<feature type="compositionally biased region" description="Acidic residues" evidence="1">
    <location>
        <begin position="346"/>
        <end position="357"/>
    </location>
</feature>
<feature type="compositionally biased region" description="Polar residues" evidence="1">
    <location>
        <begin position="209"/>
        <end position="220"/>
    </location>
</feature>
<sequence length="587" mass="64011">MNYKLYVSRHNCESRRFLHISRAGCKISELKSAIEESYKNLYPFDSDIDILNIKDDQGYDIPGEYKVDQVFTDGSKISFEVIDGTRSLPSIQLSQTLEQNGSPTVIDSHDDLKVLKSPVVSSLEEPTEERQVSPAKRPFSPAYAGVAPSHKRLNVGTGRRDERELAPESVIGIRTPTSFRNENSIIDATQYSAATPPSAQYPGFVDLRQQPTQPTPTRNSHAAETEKEQLLYENDEPNFDSDSSTHTTSVDRKNAVSSKTTSNSSPRKPLTQRVDSSPEPESTAEKPHLPEASSQEEHSKATNEEADSDSSSDDDSDLAPLSSRSNKPAIAITKTGLQSLPVSSLSEEESSDTDGEMLSDSSEVSITSNLDYASLASDSESSSDESDVAPLQSLSQRNKQQLSQEPVDDILTQRATEQQTTTATTTSATSEASKLSPEPPLTQVPVEAASQPSPLKPKRTRSQRQSLSSVHSYSRLSELSKTFSPEIRDPNHAPNPNTRKPFSAIAQSASEAESSSQSDNESSSEDSSSDDSNSSDEEDSAAKKTKNKAANNDFNPIPVEKRASAIPVRRKLRRRRKSGLASLASLV</sequence>
<feature type="compositionally biased region" description="Polar residues" evidence="1">
    <location>
        <begin position="392"/>
        <end position="404"/>
    </location>
</feature>
<feature type="compositionally biased region" description="Low complexity" evidence="1">
    <location>
        <begin position="370"/>
        <end position="380"/>
    </location>
</feature>
<dbReference type="EMBL" id="KE651166">
    <property type="protein sequence ID" value="EEB05859.1"/>
    <property type="molecule type" value="Genomic_DNA"/>
</dbReference>
<dbReference type="OrthoDB" id="5410490at2759"/>
<organism evidence="3 5">
    <name type="scientific">Schizosaccharomyces japonicus (strain yFS275 / FY16936)</name>
    <name type="common">Fission yeast</name>
    <dbReference type="NCBI Taxonomy" id="402676"/>
    <lineage>
        <taxon>Eukaryota</taxon>
        <taxon>Fungi</taxon>
        <taxon>Dikarya</taxon>
        <taxon>Ascomycota</taxon>
        <taxon>Taphrinomycotina</taxon>
        <taxon>Schizosaccharomycetes</taxon>
        <taxon>Schizosaccharomycetales</taxon>
        <taxon>Schizosaccharomycetaceae</taxon>
        <taxon>Schizosaccharomyces</taxon>
    </lineage>
</organism>
<feature type="compositionally biased region" description="Polar residues" evidence="1">
    <location>
        <begin position="255"/>
        <end position="266"/>
    </location>
</feature>
<evidence type="ECO:0000313" key="3">
    <source>
        <dbReference type="EMBL" id="EEB05859.1"/>
    </source>
</evidence>
<keyword evidence="5" id="KW-1185">Reference proteome</keyword>
<feature type="compositionally biased region" description="Acidic residues" evidence="1">
    <location>
        <begin position="522"/>
        <end position="539"/>
    </location>
</feature>
<feature type="compositionally biased region" description="Basic residues" evidence="1">
    <location>
        <begin position="568"/>
        <end position="578"/>
    </location>
</feature>
<evidence type="ECO:0000256" key="1">
    <source>
        <dbReference type="SAM" id="MobiDB-lite"/>
    </source>
</evidence>
<feature type="compositionally biased region" description="Low complexity" evidence="1">
    <location>
        <begin position="412"/>
        <end position="433"/>
    </location>
</feature>
<dbReference type="Proteomes" id="UP000001744">
    <property type="component" value="Unassembled WGS sequence"/>
</dbReference>
<feature type="compositionally biased region" description="Low complexity" evidence="1">
    <location>
        <begin position="503"/>
        <end position="521"/>
    </location>
</feature>
<gene>
    <name evidence="4" type="primary">dnt1</name>
    <name evidence="3" type="ORF">SJAG_00883</name>
</gene>
<dbReference type="OMA" id="DIPNEYC"/>
<dbReference type="JaponicusDB" id="SJAG_00883">
    <property type="gene designation" value="dnt1"/>
</dbReference>
<feature type="domain" description="Nucleolar protein Dnt1-like N-terminal" evidence="2">
    <location>
        <begin position="15"/>
        <end position="77"/>
    </location>
</feature>
<dbReference type="STRING" id="402676.B6JWV8"/>
<accession>B6JWV8</accession>
<dbReference type="AlphaFoldDB" id="B6JWV8"/>
<dbReference type="Pfam" id="PF10407">
    <property type="entry name" value="Cytokin_check_N"/>
    <property type="match status" value="1"/>
</dbReference>
<name>B6JWV8_SCHJY</name>
<feature type="compositionally biased region" description="Basic and acidic residues" evidence="1">
    <location>
        <begin position="221"/>
        <end position="230"/>
    </location>
</feature>
<evidence type="ECO:0000313" key="4">
    <source>
        <dbReference type="JaponicusDB" id="SJAG_00883"/>
    </source>
</evidence>
<feature type="region of interest" description="Disordered" evidence="1">
    <location>
        <begin position="121"/>
        <end position="176"/>
    </location>
</feature>
<evidence type="ECO:0000259" key="2">
    <source>
        <dbReference type="Pfam" id="PF10407"/>
    </source>
</evidence>
<proteinExistence type="predicted"/>
<feature type="compositionally biased region" description="Basic and acidic residues" evidence="1">
    <location>
        <begin position="283"/>
        <end position="303"/>
    </location>
</feature>
<feature type="compositionally biased region" description="Acidic residues" evidence="1">
    <location>
        <begin position="304"/>
        <end position="317"/>
    </location>
</feature>
<feature type="region of interest" description="Disordered" evidence="1">
    <location>
        <begin position="190"/>
        <end position="587"/>
    </location>
</feature>
<reference evidence="3 5" key="1">
    <citation type="journal article" date="2011" name="Science">
        <title>Comparative functional genomics of the fission yeasts.</title>
        <authorList>
            <person name="Rhind N."/>
            <person name="Chen Z."/>
            <person name="Yassour M."/>
            <person name="Thompson D.A."/>
            <person name="Haas B.J."/>
            <person name="Habib N."/>
            <person name="Wapinski I."/>
            <person name="Roy S."/>
            <person name="Lin M.F."/>
            <person name="Heiman D.I."/>
            <person name="Young S.K."/>
            <person name="Furuya K."/>
            <person name="Guo Y."/>
            <person name="Pidoux A."/>
            <person name="Chen H.M."/>
            <person name="Robbertse B."/>
            <person name="Goldberg J.M."/>
            <person name="Aoki K."/>
            <person name="Bayne E.H."/>
            <person name="Berlin A.M."/>
            <person name="Desjardins C.A."/>
            <person name="Dobbs E."/>
            <person name="Dukaj L."/>
            <person name="Fan L."/>
            <person name="FitzGerald M.G."/>
            <person name="French C."/>
            <person name="Gujja S."/>
            <person name="Hansen K."/>
            <person name="Keifenheim D."/>
            <person name="Levin J.Z."/>
            <person name="Mosher R.A."/>
            <person name="Mueller C.A."/>
            <person name="Pfiffner J."/>
            <person name="Priest M."/>
            <person name="Russ C."/>
            <person name="Smialowska A."/>
            <person name="Swoboda P."/>
            <person name="Sykes S.M."/>
            <person name="Vaughn M."/>
            <person name="Vengrova S."/>
            <person name="Yoder R."/>
            <person name="Zeng Q."/>
            <person name="Allshire R."/>
            <person name="Baulcombe D."/>
            <person name="Birren B.W."/>
            <person name="Brown W."/>
            <person name="Ekwall K."/>
            <person name="Kellis M."/>
            <person name="Leatherwood J."/>
            <person name="Levin H."/>
            <person name="Margalit H."/>
            <person name="Martienssen R."/>
            <person name="Nieduszynski C.A."/>
            <person name="Spatafora J.W."/>
            <person name="Friedman N."/>
            <person name="Dalgaard J.Z."/>
            <person name="Baumann P."/>
            <person name="Niki H."/>
            <person name="Regev A."/>
            <person name="Nusbaum C."/>
        </authorList>
    </citation>
    <scope>NUCLEOTIDE SEQUENCE [LARGE SCALE GENOMIC DNA]</scope>
    <source>
        <strain evidence="5">yFS275 / FY16936</strain>
    </source>
</reference>
<dbReference type="VEuPathDB" id="FungiDB:SJAG_00883"/>
<dbReference type="HOGENOM" id="CLU_464730_0_0_1"/>
<dbReference type="GeneID" id="7051975"/>
<dbReference type="InterPro" id="IPR018844">
    <property type="entry name" value="Dnt1-like_N"/>
</dbReference>
<feature type="compositionally biased region" description="Low complexity" evidence="1">
    <location>
        <begin position="463"/>
        <end position="480"/>
    </location>
</feature>
<protein>
    <submittedName>
        <fullName evidence="3">Nucleolar protein Dnt1</fullName>
    </submittedName>
</protein>